<gene>
    <name evidence="1" type="ORF">HELGO_WM25749</name>
</gene>
<organism evidence="1">
    <name type="scientific">uncultured Thiotrichaceae bacterium</name>
    <dbReference type="NCBI Taxonomy" id="298394"/>
    <lineage>
        <taxon>Bacteria</taxon>
        <taxon>Pseudomonadati</taxon>
        <taxon>Pseudomonadota</taxon>
        <taxon>Gammaproteobacteria</taxon>
        <taxon>Thiotrichales</taxon>
        <taxon>Thiotrichaceae</taxon>
        <taxon>environmental samples</taxon>
    </lineage>
</organism>
<protein>
    <submittedName>
        <fullName evidence="1">Uncharacterized protein</fullName>
    </submittedName>
</protein>
<dbReference type="AlphaFoldDB" id="A0A6S6UEU1"/>
<dbReference type="EMBL" id="CACVAT010000599">
    <property type="protein sequence ID" value="CAA6830549.1"/>
    <property type="molecule type" value="Genomic_DNA"/>
</dbReference>
<accession>A0A6S6UEU1</accession>
<reference evidence="1" key="1">
    <citation type="submission" date="2020-01" db="EMBL/GenBank/DDBJ databases">
        <authorList>
            <person name="Meier V. D."/>
            <person name="Meier V D."/>
        </authorList>
    </citation>
    <scope>NUCLEOTIDE SEQUENCE</scope>
    <source>
        <strain evidence="1">HLG_WM_MAG_09</strain>
    </source>
</reference>
<evidence type="ECO:0000313" key="1">
    <source>
        <dbReference type="EMBL" id="CAA6830549.1"/>
    </source>
</evidence>
<proteinExistence type="predicted"/>
<name>A0A6S6UEU1_9GAMM</name>
<sequence>MKYEWLPMQAYQSSFEHLKTTVKNVLDQVGEKFWITFA</sequence>